<gene>
    <name evidence="2" type="ORF">IAA86_02260</name>
</gene>
<comment type="caution">
    <text evidence="2">The sequence shown here is derived from an EMBL/GenBank/DDBJ whole genome shotgun (WGS) entry which is preliminary data.</text>
</comment>
<name>A0A9D1FH88_9BACT</name>
<dbReference type="Proteomes" id="UP000886865">
    <property type="component" value="Unassembled WGS sequence"/>
</dbReference>
<dbReference type="PANTHER" id="PTHR22916">
    <property type="entry name" value="GLYCOSYLTRANSFERASE"/>
    <property type="match status" value="1"/>
</dbReference>
<dbReference type="EMBL" id="DVJQ01000020">
    <property type="protein sequence ID" value="HIS73826.1"/>
    <property type="molecule type" value="Genomic_DNA"/>
</dbReference>
<organism evidence="2 3">
    <name type="scientific">Candidatus Galligastranaerophilus intestinavium</name>
    <dbReference type="NCBI Taxonomy" id="2840836"/>
    <lineage>
        <taxon>Bacteria</taxon>
        <taxon>Candidatus Galligastranaerophilus</taxon>
    </lineage>
</organism>
<dbReference type="Gene3D" id="3.90.550.10">
    <property type="entry name" value="Spore Coat Polysaccharide Biosynthesis Protein SpsA, Chain A"/>
    <property type="match status" value="1"/>
</dbReference>
<evidence type="ECO:0000259" key="1">
    <source>
        <dbReference type="Pfam" id="PF00535"/>
    </source>
</evidence>
<feature type="domain" description="Glycosyltransferase 2-like" evidence="1">
    <location>
        <begin position="3"/>
        <end position="127"/>
    </location>
</feature>
<dbReference type="AlphaFoldDB" id="A0A9D1FH88"/>
<reference evidence="2" key="1">
    <citation type="submission" date="2020-10" db="EMBL/GenBank/DDBJ databases">
        <authorList>
            <person name="Gilroy R."/>
        </authorList>
    </citation>
    <scope>NUCLEOTIDE SEQUENCE</scope>
    <source>
        <strain evidence="2">CHK152-2871</strain>
    </source>
</reference>
<dbReference type="Pfam" id="PF00535">
    <property type="entry name" value="Glycos_transf_2"/>
    <property type="match status" value="1"/>
</dbReference>
<dbReference type="SUPFAM" id="SSF53448">
    <property type="entry name" value="Nucleotide-diphospho-sugar transferases"/>
    <property type="match status" value="1"/>
</dbReference>
<dbReference type="CDD" id="cd06433">
    <property type="entry name" value="GT_2_WfgS_like"/>
    <property type="match status" value="1"/>
</dbReference>
<proteinExistence type="predicted"/>
<dbReference type="PANTHER" id="PTHR22916:SF67">
    <property type="entry name" value="COLANIC ACID BIOSYNTHESIS GLYCOSYL TRANSFERASE WCAE-RELATED"/>
    <property type="match status" value="1"/>
</dbReference>
<accession>A0A9D1FH88</accession>
<evidence type="ECO:0000313" key="3">
    <source>
        <dbReference type="Proteomes" id="UP000886865"/>
    </source>
</evidence>
<evidence type="ECO:0000313" key="2">
    <source>
        <dbReference type="EMBL" id="HIS73826.1"/>
    </source>
</evidence>
<sequence length="261" mass="30262">MISVITIAKNEEKTIERTILSVTNQSAINEIEYIVIDGKSSDNTLEIIKKYKNKISKIISEADFGIYNAMNKGIKAAKGEYILFLNAGDELFCNKTIEEILPKLNCGVVFADVSVRDEKGQKGTIDYDYLDDFELFYKSLPHMSTFIKKELFLKFGLYDETKKIVSDWQWFLKYFNSKGKYKYIKTPVAIFYLGGISTKKETKNLREKERAEVRNIYYGRKKQILYKIILKLTKNKTLLKLIRKILSSIGIVKIYENCSKP</sequence>
<protein>
    <submittedName>
        <fullName evidence="2">Glycosyltransferase</fullName>
    </submittedName>
</protein>
<dbReference type="InterPro" id="IPR001173">
    <property type="entry name" value="Glyco_trans_2-like"/>
</dbReference>
<dbReference type="InterPro" id="IPR029044">
    <property type="entry name" value="Nucleotide-diphossugar_trans"/>
</dbReference>
<reference evidence="2" key="2">
    <citation type="journal article" date="2021" name="PeerJ">
        <title>Extensive microbial diversity within the chicken gut microbiome revealed by metagenomics and culture.</title>
        <authorList>
            <person name="Gilroy R."/>
            <person name="Ravi A."/>
            <person name="Getino M."/>
            <person name="Pursley I."/>
            <person name="Horton D.L."/>
            <person name="Alikhan N.F."/>
            <person name="Baker D."/>
            <person name="Gharbi K."/>
            <person name="Hall N."/>
            <person name="Watson M."/>
            <person name="Adriaenssens E.M."/>
            <person name="Foster-Nyarko E."/>
            <person name="Jarju S."/>
            <person name="Secka A."/>
            <person name="Antonio M."/>
            <person name="Oren A."/>
            <person name="Chaudhuri R.R."/>
            <person name="La Ragione R."/>
            <person name="Hildebrand F."/>
            <person name="Pallen M.J."/>
        </authorList>
    </citation>
    <scope>NUCLEOTIDE SEQUENCE</scope>
    <source>
        <strain evidence="2">CHK152-2871</strain>
    </source>
</reference>